<feature type="region of interest" description="Disordered" evidence="5">
    <location>
        <begin position="566"/>
        <end position="651"/>
    </location>
</feature>
<organism evidence="7 8">
    <name type="scientific">Tenebrio molitor</name>
    <name type="common">Yellow mealworm beetle</name>
    <dbReference type="NCBI Taxonomy" id="7067"/>
    <lineage>
        <taxon>Eukaryota</taxon>
        <taxon>Metazoa</taxon>
        <taxon>Ecdysozoa</taxon>
        <taxon>Arthropoda</taxon>
        <taxon>Hexapoda</taxon>
        <taxon>Insecta</taxon>
        <taxon>Pterygota</taxon>
        <taxon>Neoptera</taxon>
        <taxon>Endopterygota</taxon>
        <taxon>Coleoptera</taxon>
        <taxon>Polyphaga</taxon>
        <taxon>Cucujiformia</taxon>
        <taxon>Tenebrionidae</taxon>
        <taxon>Tenebrio</taxon>
    </lineage>
</organism>
<dbReference type="PROSITE" id="PS50197">
    <property type="entry name" value="BEACH"/>
    <property type="match status" value="1"/>
</dbReference>
<proteinExistence type="predicted"/>
<protein>
    <recommendedName>
        <fullName evidence="6">BEACH domain-containing protein</fullName>
    </recommendedName>
</protein>
<dbReference type="SMART" id="SM00320">
    <property type="entry name" value="WD40"/>
    <property type="match status" value="5"/>
</dbReference>
<feature type="repeat" description="WD" evidence="4">
    <location>
        <begin position="1863"/>
        <end position="1903"/>
    </location>
</feature>
<comment type="caution">
    <text evidence="7">The sequence shown here is derived from an EMBL/GenBank/DDBJ whole genome shotgun (WGS) entry which is preliminary data.</text>
</comment>
<dbReference type="GO" id="GO:0005776">
    <property type="term" value="C:autophagosome"/>
    <property type="evidence" value="ECO:0007669"/>
    <property type="project" value="UniProtKB-SubCell"/>
</dbReference>
<dbReference type="InterPro" id="IPR052651">
    <property type="entry name" value="WDR81"/>
</dbReference>
<dbReference type="InterPro" id="IPR015943">
    <property type="entry name" value="WD40/YVTN_repeat-like_dom_sf"/>
</dbReference>
<dbReference type="GO" id="GO:0005739">
    <property type="term" value="C:mitochondrion"/>
    <property type="evidence" value="ECO:0007669"/>
    <property type="project" value="TreeGrafter"/>
</dbReference>
<evidence type="ECO:0000313" key="8">
    <source>
        <dbReference type="Proteomes" id="UP000719412"/>
    </source>
</evidence>
<feature type="compositionally biased region" description="Low complexity" evidence="5">
    <location>
        <begin position="1102"/>
        <end position="1111"/>
    </location>
</feature>
<evidence type="ECO:0000256" key="3">
    <source>
        <dbReference type="ARBA" id="ARBA00022737"/>
    </source>
</evidence>
<dbReference type="InterPro" id="IPR011009">
    <property type="entry name" value="Kinase-like_dom_sf"/>
</dbReference>
<dbReference type="PROSITE" id="PS50294">
    <property type="entry name" value="WD_REPEATS_REGION"/>
    <property type="match status" value="1"/>
</dbReference>
<dbReference type="InterPro" id="IPR019775">
    <property type="entry name" value="WD40_repeat_CS"/>
</dbReference>
<dbReference type="PANTHER" id="PTHR44662">
    <property type="entry name" value="WD REPEAT-CONTAINING PROTEIN 81"/>
    <property type="match status" value="1"/>
</dbReference>
<dbReference type="InterPro" id="IPR036372">
    <property type="entry name" value="BEACH_dom_sf"/>
</dbReference>
<dbReference type="SUPFAM" id="SSF50978">
    <property type="entry name" value="WD40 repeat-like"/>
    <property type="match status" value="1"/>
</dbReference>
<feature type="domain" description="BEACH" evidence="6">
    <location>
        <begin position="308"/>
        <end position="574"/>
    </location>
</feature>
<dbReference type="PANTHER" id="PTHR44662:SF1">
    <property type="entry name" value="WD REPEAT-CONTAINING PROTEIN 81"/>
    <property type="match status" value="1"/>
</dbReference>
<dbReference type="Gene3D" id="1.10.1540.10">
    <property type="entry name" value="BEACH domain"/>
    <property type="match status" value="1"/>
</dbReference>
<accession>A0A8J6L9I5</accession>
<feature type="region of interest" description="Disordered" evidence="5">
    <location>
        <begin position="1096"/>
        <end position="1137"/>
    </location>
</feature>
<gene>
    <name evidence="7" type="ORF">GEV33_011830</name>
</gene>
<dbReference type="InterPro" id="IPR000409">
    <property type="entry name" value="BEACH_dom"/>
</dbReference>
<reference evidence="7" key="2">
    <citation type="submission" date="2021-08" db="EMBL/GenBank/DDBJ databases">
        <authorList>
            <person name="Eriksson T."/>
        </authorList>
    </citation>
    <scope>NUCLEOTIDE SEQUENCE</scope>
    <source>
        <strain evidence="7">Stoneville</strain>
        <tissue evidence="7">Whole head</tissue>
    </source>
</reference>
<evidence type="ECO:0000256" key="2">
    <source>
        <dbReference type="ARBA" id="ARBA00022574"/>
    </source>
</evidence>
<feature type="compositionally biased region" description="Acidic residues" evidence="5">
    <location>
        <begin position="1128"/>
        <end position="1137"/>
    </location>
</feature>
<dbReference type="GO" id="GO:0035973">
    <property type="term" value="P:aggrephagy"/>
    <property type="evidence" value="ECO:0007669"/>
    <property type="project" value="TreeGrafter"/>
</dbReference>
<dbReference type="GO" id="GO:0035014">
    <property type="term" value="F:phosphatidylinositol 3-kinase regulator activity"/>
    <property type="evidence" value="ECO:0007669"/>
    <property type="project" value="TreeGrafter"/>
</dbReference>
<dbReference type="Pfam" id="PF02138">
    <property type="entry name" value="Beach"/>
    <property type="match status" value="1"/>
</dbReference>
<evidence type="ECO:0000259" key="6">
    <source>
        <dbReference type="PROSITE" id="PS50197"/>
    </source>
</evidence>
<dbReference type="PROSITE" id="PS50082">
    <property type="entry name" value="WD_REPEATS_2"/>
    <property type="match status" value="3"/>
</dbReference>
<dbReference type="Gene3D" id="2.130.10.10">
    <property type="entry name" value="YVTN repeat-like/Quinoprotein amine dehydrogenase"/>
    <property type="match status" value="2"/>
</dbReference>
<evidence type="ECO:0000313" key="7">
    <source>
        <dbReference type="EMBL" id="KAH0810968.1"/>
    </source>
</evidence>
<dbReference type="EMBL" id="JABDTM020027141">
    <property type="protein sequence ID" value="KAH0810968.1"/>
    <property type="molecule type" value="Genomic_DNA"/>
</dbReference>
<dbReference type="CDD" id="cd06071">
    <property type="entry name" value="Beach"/>
    <property type="match status" value="1"/>
</dbReference>
<name>A0A8J6L9I5_TENMO</name>
<dbReference type="PROSITE" id="PS00678">
    <property type="entry name" value="WD_REPEATS_1"/>
    <property type="match status" value="1"/>
</dbReference>
<sequence length="1986" mass="224086">MENIFEELGVPKKYLKATNKEGHFVALVHRLWLKSLAKYSKLVEFIERGRFDSWPVSEEELGASWTKVFICVFKKRDVNVIPLPRIRTLTKDDPPLLFCQLMQYIHQTNYKNLWKEAYKKYNSKVETNKETQISLVDYNDILREIIIRIYGCPIVNICDSRASPESSKSFDVHLNILPAVCAVETLNAIFILHTPYLSHNLKDCVTFSPAILSKCYAKPLFIIYQLLQLLKSMHDRSLTLGDISLSDIYLTEDMWIYVIPSISSNIYVQESLKNDPKRPANVPDCRKNGHKFDMNQKCESCGIRTYDKVQITNENLQDLCQLWVEGQISNFTYIAALNKLSGRKLGDPNCHHVFPWVTDFVTRCGKNWRDLKKSKYRLNKGDRQLDLTYENPQSQVPHHVSDVLSSITYYVYMARRTPKSVLCKNVRTVWVPAEYPSSVQRLQEWTPDECIPEFFTDATVFRSIHDDLDDLEVPTWCSGPEDFIEKHREALESVHVSERLHHWIDLTFGYKLAGNAAVKSKNVCLHLVDDHVKLMKSGIVQLFTHPHPPRATASLFWNKTPPKIYISKSGKQNRSRDRSNSPGLSLDPKTDDEDADDVPNSSGRSSLGLSRFLSRSRSSLNEEQYQKPSKNAANQRSSSLGPKNPSFTSHISAKPKAGLVVPSSSMSAGIIYLPKEYKPEQNLDNLEKKHSFFSKTFHVEEKRVKCLEEKSTVEEGEDCVVQNAFTNLIFSENFEEKVRGNRTIKSHTFPLDNQNAFMYGYRNRNNQKNDNQIVCNYSDIISARRIRELQILGCLIVEIFMSKQLRALGANDSTLSFNERLKACLTVVKSCKYDIPPCICKIVRLLLQPDTVNFKDFKYPSVTHIGLPPPSAHLLLEPLLHCIIPFPKLFPGLYSLISTLKDFKNVSTDLEILYHFDCNGEMCAEYENLERTKILFAQNIGECKVKACVRNLESLLEGLHTTTDMEIVNILLPHVRDLIEDAPTSVLAAWYLFDPIARILGPQKTCETLLESILKLYENEPNESTLPYYGKIAKLYHHSFLLRLIVRLGLKCFLDNFVAPLVEAVGRYKDYEKVDFILHTHSEKLIRKTSHLKTMDAEHTDASASDDSSVSSEKRPTPKQELQLSEPEVFDFDEEKQSEDQLKSLMEHLELNVASDLPFNHSTAEEALDATITENLDQLRSLEELNMNLSEDDVDPKVTSPTIPIPSGKHEFNNISCEVGSKKSDSTQFELVLDSPGSANLEQKKVGAARNKKHDAKISDMSSDSLIWLSHRLGPVLTARYLSRNLLKMLTLCYVGRDNLAIVAKDETVKEVESISVVASYVLGDQNASKVLECLTSIAGLYGEQLILFQYIPHMSELIALCKRRLTPNLEGGLISCLALLQHVIPYLSDSTLMDQLQDVILKNILHPIVRLLASTKYAFPSGSTARNVLARKYLDTLYVLSIRMGSDMTRTHLAVPALQRFFLIFDKVYVSGEPNYEDNPIAEPQADKPPEESHYVELCRDGSVNEWAVGGRPIQITHLKNPDPDSPSAHVDDTSHHTLEELRAVFTSELAYTAYLPFLKHVGATSLEISLKNHALIKELCQEYEQEVKMSYPNQKLPDSGRSSNAITASSSIGSNIALIGNRIDVQTADLESVNTDLLSLVSNRLENNSRHLRGNWLAYWEHEIGRSDKDTMFNFKQIKLQTFAGHTHSVKCLYVLDNENSFISGSRDKTVKLWSLRSQGDGSNVSGCQWTYTAHKKSVLSITFVESMRLVASCDSVVHIWDPFMGVNVGYLESPRYPPVNVLKSLPAPSSQVFAATTDGTVKVIDTRTCCYIHELKVNLNPTGLIRCLAVSPSGLWVATGQSSGCITVLDSRTGLVISTWKAHESEVLQLVAADNSTLISSSLDQTIGVWNVHDGKFKFHLRLSFVRGATEPVHCLNVYNNELISGTTANRIGVHTSIDLEASFSSTKLRSDAFKGLLTSMALLPLNRLLLLGADTGAINLLC</sequence>
<keyword evidence="2 4" id="KW-0853">WD repeat</keyword>
<feature type="compositionally biased region" description="Low complexity" evidence="5">
    <location>
        <begin position="601"/>
        <end position="619"/>
    </location>
</feature>
<feature type="compositionally biased region" description="Polar residues" evidence="5">
    <location>
        <begin position="621"/>
        <end position="651"/>
    </location>
</feature>
<feature type="repeat" description="WD" evidence="4">
    <location>
        <begin position="1734"/>
        <end position="1764"/>
    </location>
</feature>
<dbReference type="InterPro" id="IPR036322">
    <property type="entry name" value="WD40_repeat_dom_sf"/>
</dbReference>
<dbReference type="SMART" id="SM01026">
    <property type="entry name" value="Beach"/>
    <property type="match status" value="1"/>
</dbReference>
<evidence type="ECO:0000256" key="4">
    <source>
        <dbReference type="PROSITE-ProRule" id="PRU00221"/>
    </source>
</evidence>
<dbReference type="Pfam" id="PF00400">
    <property type="entry name" value="WD40"/>
    <property type="match status" value="3"/>
</dbReference>
<dbReference type="InterPro" id="IPR001680">
    <property type="entry name" value="WD40_rpt"/>
</dbReference>
<dbReference type="SUPFAM" id="SSF56112">
    <property type="entry name" value="Protein kinase-like (PK-like)"/>
    <property type="match status" value="1"/>
</dbReference>
<evidence type="ECO:0000256" key="1">
    <source>
        <dbReference type="ARBA" id="ARBA00004419"/>
    </source>
</evidence>
<feature type="repeat" description="WD" evidence="4">
    <location>
        <begin position="1685"/>
        <end position="1720"/>
    </location>
</feature>
<dbReference type="SUPFAM" id="SSF81837">
    <property type="entry name" value="BEACH domain"/>
    <property type="match status" value="1"/>
</dbReference>
<dbReference type="Proteomes" id="UP000719412">
    <property type="component" value="Unassembled WGS sequence"/>
</dbReference>
<evidence type="ECO:0000256" key="5">
    <source>
        <dbReference type="SAM" id="MobiDB-lite"/>
    </source>
</evidence>
<reference evidence="7" key="1">
    <citation type="journal article" date="2020" name="J Insects Food Feed">
        <title>The yellow mealworm (Tenebrio molitor) genome: a resource for the emerging insects as food and feed industry.</title>
        <authorList>
            <person name="Eriksson T."/>
            <person name="Andere A."/>
            <person name="Kelstrup H."/>
            <person name="Emery V."/>
            <person name="Picard C."/>
        </authorList>
    </citation>
    <scope>NUCLEOTIDE SEQUENCE</scope>
    <source>
        <strain evidence="7">Stoneville</strain>
        <tissue evidence="7">Whole head</tissue>
    </source>
</reference>
<comment type="subcellular location">
    <subcellularLocation>
        <location evidence="1">Cytoplasmic vesicle</location>
        <location evidence="1">Autophagosome</location>
    </subcellularLocation>
</comment>
<keyword evidence="8" id="KW-1185">Reference proteome</keyword>
<keyword evidence="3" id="KW-0677">Repeat</keyword>